<dbReference type="PROSITE" id="PS51371">
    <property type="entry name" value="CBS"/>
    <property type="match status" value="1"/>
</dbReference>
<dbReference type="GO" id="GO:0005886">
    <property type="term" value="C:plasma membrane"/>
    <property type="evidence" value="ECO:0007669"/>
    <property type="project" value="UniProtKB-SubCell"/>
</dbReference>
<keyword evidence="6 10" id="KW-1133">Transmembrane helix</keyword>
<keyword evidence="4 10" id="KW-0812">Transmembrane</keyword>
<feature type="domain" description="CBS" evidence="12">
    <location>
        <begin position="275"/>
        <end position="333"/>
    </location>
</feature>
<evidence type="ECO:0000259" key="13">
    <source>
        <dbReference type="PROSITE" id="PS51846"/>
    </source>
</evidence>
<dbReference type="InterPro" id="IPR044751">
    <property type="entry name" value="Ion_transp-like_CBS"/>
</dbReference>
<feature type="transmembrane region" description="Helical" evidence="11">
    <location>
        <begin position="125"/>
        <end position="147"/>
    </location>
</feature>
<keyword evidence="3" id="KW-1003">Cell membrane</keyword>
<comment type="subcellular location">
    <subcellularLocation>
        <location evidence="1">Cell membrane</location>
        <topology evidence="1">Multi-pass membrane protein</topology>
    </subcellularLocation>
</comment>
<evidence type="ECO:0000256" key="1">
    <source>
        <dbReference type="ARBA" id="ARBA00004651"/>
    </source>
</evidence>
<dbReference type="InterPro" id="IPR016169">
    <property type="entry name" value="FAD-bd_PCMH_sub2"/>
</dbReference>
<reference evidence="15" key="1">
    <citation type="submission" date="2017-08" db="EMBL/GenBank/DDBJ databases">
        <title>A dynamic microbial community with high functional redundancy inhabits the cold, oxic subseafloor aquifer.</title>
        <authorList>
            <person name="Tully B.J."/>
            <person name="Wheat C.G."/>
            <person name="Glazer B.T."/>
            <person name="Huber J.A."/>
        </authorList>
    </citation>
    <scope>NUCLEOTIDE SEQUENCE [LARGE SCALE GENOMIC DNA]</scope>
</reference>
<dbReference type="InterPro" id="IPR046342">
    <property type="entry name" value="CBS_dom_sf"/>
</dbReference>
<comment type="caution">
    <text evidence="14">The sequence shown here is derived from an EMBL/GenBank/DDBJ whole genome shotgun (WGS) entry which is preliminary data.</text>
</comment>
<dbReference type="Pfam" id="PF00571">
    <property type="entry name" value="CBS"/>
    <property type="match status" value="2"/>
</dbReference>
<dbReference type="PANTHER" id="PTHR22777:SF32">
    <property type="entry name" value="UPF0053 INNER MEMBRANE PROTEIN YFJD"/>
    <property type="match status" value="1"/>
</dbReference>
<evidence type="ECO:0000256" key="5">
    <source>
        <dbReference type="ARBA" id="ARBA00022737"/>
    </source>
</evidence>
<feature type="transmembrane region" description="Helical" evidence="11">
    <location>
        <begin position="63"/>
        <end position="90"/>
    </location>
</feature>
<evidence type="ECO:0000256" key="9">
    <source>
        <dbReference type="PROSITE-ProRule" id="PRU00703"/>
    </source>
</evidence>
<keyword evidence="7 9" id="KW-0129">CBS domain</keyword>
<evidence type="ECO:0000256" key="11">
    <source>
        <dbReference type="SAM" id="Phobius"/>
    </source>
</evidence>
<dbReference type="PROSITE" id="PS51846">
    <property type="entry name" value="CNNM"/>
    <property type="match status" value="1"/>
</dbReference>
<dbReference type="SUPFAM" id="SSF56176">
    <property type="entry name" value="FAD-binding/transporter-associated domain-like"/>
    <property type="match status" value="1"/>
</dbReference>
<evidence type="ECO:0000256" key="4">
    <source>
        <dbReference type="ARBA" id="ARBA00022692"/>
    </source>
</evidence>
<evidence type="ECO:0000256" key="8">
    <source>
        <dbReference type="ARBA" id="ARBA00023136"/>
    </source>
</evidence>
<dbReference type="InterPro" id="IPR000644">
    <property type="entry name" value="CBS_dom"/>
</dbReference>
<proteinExistence type="inferred from homology"/>
<dbReference type="NCBIfam" id="NF008604">
    <property type="entry name" value="PRK11573.1"/>
    <property type="match status" value="1"/>
</dbReference>
<feature type="transmembrane region" description="Helical" evidence="11">
    <location>
        <begin position="96"/>
        <end position="113"/>
    </location>
</feature>
<evidence type="ECO:0000259" key="12">
    <source>
        <dbReference type="PROSITE" id="PS51371"/>
    </source>
</evidence>
<evidence type="ECO:0000313" key="14">
    <source>
        <dbReference type="EMBL" id="PCH60266.1"/>
    </source>
</evidence>
<evidence type="ECO:0000313" key="15">
    <source>
        <dbReference type="Proteomes" id="UP000218172"/>
    </source>
</evidence>
<dbReference type="PANTHER" id="PTHR22777">
    <property type="entry name" value="HEMOLYSIN-RELATED"/>
    <property type="match status" value="1"/>
</dbReference>
<comment type="similarity">
    <text evidence="2">Belongs to the UPF0053 family.</text>
</comment>
<protein>
    <submittedName>
        <fullName evidence="14">Magnesium/cobalt efflux protein</fullName>
    </submittedName>
</protein>
<feature type="domain" description="CNNM transmembrane" evidence="13">
    <location>
        <begin position="3"/>
        <end position="190"/>
    </location>
</feature>
<dbReference type="CDD" id="cd04590">
    <property type="entry name" value="CBS_pair_CorC_HlyC_assoc"/>
    <property type="match status" value="1"/>
</dbReference>
<dbReference type="SUPFAM" id="SSF54631">
    <property type="entry name" value="CBS-domain pair"/>
    <property type="match status" value="1"/>
</dbReference>
<evidence type="ECO:0000256" key="6">
    <source>
        <dbReference type="ARBA" id="ARBA00022989"/>
    </source>
</evidence>
<dbReference type="SMART" id="SM01091">
    <property type="entry name" value="CorC_HlyC"/>
    <property type="match status" value="1"/>
</dbReference>
<dbReference type="SMART" id="SM00116">
    <property type="entry name" value="CBS"/>
    <property type="match status" value="2"/>
</dbReference>
<keyword evidence="5" id="KW-0677">Repeat</keyword>
<dbReference type="InterPro" id="IPR036318">
    <property type="entry name" value="FAD-bd_PCMH-like_sf"/>
</dbReference>
<dbReference type="Proteomes" id="UP000218172">
    <property type="component" value="Unassembled WGS sequence"/>
</dbReference>
<gene>
    <name evidence="14" type="ORF">COC19_06130</name>
</gene>
<sequence length="431" mass="47848">MTDDTSLGMLIVIFIAMIIASAYFSSSETSMMSLNRYRLKHLSRKGVPGAKRVSKLLESPDKLISIILIGNNFVNFLAASIATSIAIVLFGKAEPVITAIVLTIIVLIFAEVTPKTIAALYPEKIAYPSSFLLIVLLKVLYPIVWIVNNVSNVLVRLLGFNTKGNNSHQLSQDELRTVVNESSANLPKQRHGMLINTLDLEKVTVNDIIVLRNNITGIDIDNDIEEILEQIGNCQHTRIPVYKKDLDNIIGILHMRSIGKLIKLEKINKSAIIQETTEVYYIPESTPLHTQLFNFQKKKLRMAVVVDEYGVVKGVVTLEDILEEIVGEFTTDLADTNKDIHSQGDGSYLIDGSANIRDINRSLSWNLDTGGAKTVNGLLVEILESIPESSVGVRLEGYYAEIVQVKDNMIRTVKIWPSTSKTNIEDTKPSN</sequence>
<organism evidence="14 15">
    <name type="scientific">SAR86 cluster bacterium</name>
    <dbReference type="NCBI Taxonomy" id="2030880"/>
    <lineage>
        <taxon>Bacteria</taxon>
        <taxon>Pseudomonadati</taxon>
        <taxon>Pseudomonadota</taxon>
        <taxon>Gammaproteobacteria</taxon>
        <taxon>SAR86 cluster</taxon>
    </lineage>
</organism>
<dbReference type="InterPro" id="IPR002550">
    <property type="entry name" value="CNNM"/>
</dbReference>
<dbReference type="Gene3D" id="3.10.580.10">
    <property type="entry name" value="CBS-domain"/>
    <property type="match status" value="1"/>
</dbReference>
<evidence type="ECO:0000256" key="3">
    <source>
        <dbReference type="ARBA" id="ARBA00022475"/>
    </source>
</evidence>
<dbReference type="Pfam" id="PF03471">
    <property type="entry name" value="CorC_HlyC"/>
    <property type="match status" value="1"/>
</dbReference>
<evidence type="ECO:0000256" key="10">
    <source>
        <dbReference type="PROSITE-ProRule" id="PRU01193"/>
    </source>
</evidence>
<dbReference type="InterPro" id="IPR005170">
    <property type="entry name" value="Transptr-assoc_dom"/>
</dbReference>
<accession>A0A2A4MKX2</accession>
<dbReference type="GO" id="GO:0050660">
    <property type="term" value="F:flavin adenine dinucleotide binding"/>
    <property type="evidence" value="ECO:0007669"/>
    <property type="project" value="InterPro"/>
</dbReference>
<dbReference type="AlphaFoldDB" id="A0A2A4MKX2"/>
<dbReference type="Gene3D" id="3.30.465.10">
    <property type="match status" value="1"/>
</dbReference>
<feature type="transmembrane region" description="Helical" evidence="11">
    <location>
        <begin position="6"/>
        <end position="26"/>
    </location>
</feature>
<name>A0A2A4MKX2_9GAMM</name>
<keyword evidence="8 10" id="KW-0472">Membrane</keyword>
<dbReference type="EMBL" id="NVQR01000096">
    <property type="protein sequence ID" value="PCH60266.1"/>
    <property type="molecule type" value="Genomic_DNA"/>
</dbReference>
<evidence type="ECO:0000256" key="2">
    <source>
        <dbReference type="ARBA" id="ARBA00006337"/>
    </source>
</evidence>
<dbReference type="Pfam" id="PF01595">
    <property type="entry name" value="CNNM"/>
    <property type="match status" value="1"/>
</dbReference>
<evidence type="ECO:0000256" key="7">
    <source>
        <dbReference type="ARBA" id="ARBA00023122"/>
    </source>
</evidence>